<evidence type="ECO:0000313" key="2">
    <source>
        <dbReference type="Proteomes" id="UP000016930"/>
    </source>
</evidence>
<dbReference type="EMBL" id="KB446504">
    <property type="protein sequence ID" value="EMD30249.1"/>
    <property type="molecule type" value="Genomic_DNA"/>
</dbReference>
<proteinExistence type="predicted"/>
<keyword evidence="2" id="KW-1185">Reference proteome</keyword>
<sequence length="61" mass="6767">MMERHPGMLDGWMRRVHATDSGPLQCWLNFASCGKDAALWVEDAHLGLFPLCPIVLGTLSN</sequence>
<reference evidence="1 2" key="1">
    <citation type="journal article" date="2012" name="Proc. Natl. Acad. Sci. U.S.A.">
        <title>Comparative genomics of Ceriporiopsis subvermispora and Phanerochaete chrysosporium provide insight into selective ligninolysis.</title>
        <authorList>
            <person name="Fernandez-Fueyo E."/>
            <person name="Ruiz-Duenas F.J."/>
            <person name="Ferreira P."/>
            <person name="Floudas D."/>
            <person name="Hibbett D.S."/>
            <person name="Canessa P."/>
            <person name="Larrondo L.F."/>
            <person name="James T.Y."/>
            <person name="Seelenfreund D."/>
            <person name="Lobos S."/>
            <person name="Polanco R."/>
            <person name="Tello M."/>
            <person name="Honda Y."/>
            <person name="Watanabe T."/>
            <person name="Watanabe T."/>
            <person name="Ryu J.S."/>
            <person name="Kubicek C.P."/>
            <person name="Schmoll M."/>
            <person name="Gaskell J."/>
            <person name="Hammel K.E."/>
            <person name="St John F.J."/>
            <person name="Vanden Wymelenberg A."/>
            <person name="Sabat G."/>
            <person name="Splinter BonDurant S."/>
            <person name="Syed K."/>
            <person name="Yadav J.S."/>
            <person name="Doddapaneni H."/>
            <person name="Subramanian V."/>
            <person name="Lavin J.L."/>
            <person name="Oguiza J.A."/>
            <person name="Perez G."/>
            <person name="Pisabarro A.G."/>
            <person name="Ramirez L."/>
            <person name="Santoyo F."/>
            <person name="Master E."/>
            <person name="Coutinho P.M."/>
            <person name="Henrissat B."/>
            <person name="Lombard V."/>
            <person name="Magnuson J.K."/>
            <person name="Kuees U."/>
            <person name="Hori C."/>
            <person name="Igarashi K."/>
            <person name="Samejima M."/>
            <person name="Held B.W."/>
            <person name="Barry K.W."/>
            <person name="LaButti K.M."/>
            <person name="Lapidus A."/>
            <person name="Lindquist E.A."/>
            <person name="Lucas S.M."/>
            <person name="Riley R."/>
            <person name="Salamov A.A."/>
            <person name="Hoffmeister D."/>
            <person name="Schwenk D."/>
            <person name="Hadar Y."/>
            <person name="Yarden O."/>
            <person name="de Vries R.P."/>
            <person name="Wiebenga A."/>
            <person name="Stenlid J."/>
            <person name="Eastwood D."/>
            <person name="Grigoriev I.V."/>
            <person name="Berka R.M."/>
            <person name="Blanchette R.A."/>
            <person name="Kersten P."/>
            <person name="Martinez A.T."/>
            <person name="Vicuna R."/>
            <person name="Cullen D."/>
        </authorList>
    </citation>
    <scope>NUCLEOTIDE SEQUENCE [LARGE SCALE GENOMIC DNA]</scope>
    <source>
        <strain evidence="1 2">B</strain>
    </source>
</reference>
<protein>
    <submittedName>
        <fullName evidence="1">Uncharacterized protein</fullName>
    </submittedName>
</protein>
<evidence type="ECO:0000313" key="1">
    <source>
        <dbReference type="EMBL" id="EMD30249.1"/>
    </source>
</evidence>
<organism evidence="1 2">
    <name type="scientific">Ceriporiopsis subvermispora (strain B)</name>
    <name type="common">White-rot fungus</name>
    <name type="synonym">Gelatoporia subvermispora</name>
    <dbReference type="NCBI Taxonomy" id="914234"/>
    <lineage>
        <taxon>Eukaryota</taxon>
        <taxon>Fungi</taxon>
        <taxon>Dikarya</taxon>
        <taxon>Basidiomycota</taxon>
        <taxon>Agaricomycotina</taxon>
        <taxon>Agaricomycetes</taxon>
        <taxon>Polyporales</taxon>
        <taxon>Gelatoporiaceae</taxon>
        <taxon>Gelatoporia</taxon>
    </lineage>
</organism>
<name>M2P4W3_CERS8</name>
<dbReference type="HOGENOM" id="CLU_2922427_0_0_1"/>
<dbReference type="AlphaFoldDB" id="M2P4W3"/>
<gene>
    <name evidence="1" type="ORF">CERSUDRAFT_101731</name>
</gene>
<accession>M2P4W3</accession>
<dbReference type="Proteomes" id="UP000016930">
    <property type="component" value="Unassembled WGS sequence"/>
</dbReference>